<evidence type="ECO:0000313" key="4">
    <source>
        <dbReference type="Proteomes" id="UP001054945"/>
    </source>
</evidence>
<name>A0AAV4WM08_CAEEX</name>
<evidence type="ECO:0000313" key="3">
    <source>
        <dbReference type="EMBL" id="GIY83931.1"/>
    </source>
</evidence>
<keyword evidence="2" id="KW-1133">Transmembrane helix</keyword>
<protein>
    <submittedName>
        <fullName evidence="3">Regulator of microtubule dynamics protein 2</fullName>
    </submittedName>
</protein>
<feature type="region of interest" description="Disordered" evidence="1">
    <location>
        <begin position="61"/>
        <end position="82"/>
    </location>
</feature>
<dbReference type="AlphaFoldDB" id="A0AAV4WM08"/>
<reference evidence="3 4" key="1">
    <citation type="submission" date="2021-06" db="EMBL/GenBank/DDBJ databases">
        <title>Caerostris extrusa draft genome.</title>
        <authorList>
            <person name="Kono N."/>
            <person name="Arakawa K."/>
        </authorList>
    </citation>
    <scope>NUCLEOTIDE SEQUENCE [LARGE SCALE GENOMIC DNA]</scope>
</reference>
<keyword evidence="2" id="KW-0812">Transmembrane</keyword>
<evidence type="ECO:0000256" key="2">
    <source>
        <dbReference type="SAM" id="Phobius"/>
    </source>
</evidence>
<comment type="caution">
    <text evidence="3">The sequence shown here is derived from an EMBL/GenBank/DDBJ whole genome shotgun (WGS) entry which is preliminary data.</text>
</comment>
<dbReference type="Proteomes" id="UP001054945">
    <property type="component" value="Unassembled WGS sequence"/>
</dbReference>
<proteinExistence type="predicted"/>
<accession>A0AAV4WM08</accession>
<keyword evidence="2" id="KW-0472">Membrane</keyword>
<sequence length="207" mass="23651">MDAFLKADRVNLAAALGAGVVLGISGIYYYYKNQLVTRRLNHLSGTVDSLRREIEELKIASRSEREKKHRSPSGRGNTLSSSTPANKFYSYASSLDDPDEEYFDFTDTEDVTEVWASINGSQEDLHVDSNLDALLDELDLLLDSDTSDREYVYNRLCSMKEKFIGNADFLWRFAKAIHLFGIVLQNRNEMEKRKELAFEGKSLFNIR</sequence>
<feature type="transmembrane region" description="Helical" evidence="2">
    <location>
        <begin position="12"/>
        <end position="31"/>
    </location>
</feature>
<organism evidence="3 4">
    <name type="scientific">Caerostris extrusa</name>
    <name type="common">Bark spider</name>
    <name type="synonym">Caerostris bankana</name>
    <dbReference type="NCBI Taxonomy" id="172846"/>
    <lineage>
        <taxon>Eukaryota</taxon>
        <taxon>Metazoa</taxon>
        <taxon>Ecdysozoa</taxon>
        <taxon>Arthropoda</taxon>
        <taxon>Chelicerata</taxon>
        <taxon>Arachnida</taxon>
        <taxon>Araneae</taxon>
        <taxon>Araneomorphae</taxon>
        <taxon>Entelegynae</taxon>
        <taxon>Araneoidea</taxon>
        <taxon>Araneidae</taxon>
        <taxon>Caerostris</taxon>
    </lineage>
</organism>
<dbReference type="EMBL" id="BPLR01016446">
    <property type="protein sequence ID" value="GIY83931.1"/>
    <property type="molecule type" value="Genomic_DNA"/>
</dbReference>
<evidence type="ECO:0000256" key="1">
    <source>
        <dbReference type="SAM" id="MobiDB-lite"/>
    </source>
</evidence>
<keyword evidence="4" id="KW-1185">Reference proteome</keyword>
<gene>
    <name evidence="3" type="primary">rmdn2</name>
    <name evidence="3" type="ORF">CEXT_273191</name>
</gene>